<dbReference type="RefSeq" id="WP_075713718.1">
    <property type="nucleotide sequence ID" value="NZ_AP019654.1"/>
</dbReference>
<dbReference type="InterPro" id="IPR030987">
    <property type="entry name" value="AbiV"/>
</dbReference>
<evidence type="ECO:0000313" key="2">
    <source>
        <dbReference type="Proteomes" id="UP000186039"/>
    </source>
</evidence>
<organism evidence="1 2">
    <name type="scientific">Vibrio panuliri</name>
    <dbReference type="NCBI Taxonomy" id="1381081"/>
    <lineage>
        <taxon>Bacteria</taxon>
        <taxon>Pseudomonadati</taxon>
        <taxon>Pseudomonadota</taxon>
        <taxon>Gammaproteobacteria</taxon>
        <taxon>Vibrionales</taxon>
        <taxon>Vibrionaceae</taxon>
        <taxon>Vibrio</taxon>
    </lineage>
</organism>
<proteinExistence type="predicted"/>
<dbReference type="Proteomes" id="UP000186039">
    <property type="component" value="Unassembled WGS sequence"/>
</dbReference>
<dbReference type="NCBIfam" id="TIGR04498">
    <property type="entry name" value="AbiV_defense"/>
    <property type="match status" value="1"/>
</dbReference>
<dbReference type="EMBL" id="MJMH01000058">
    <property type="protein sequence ID" value="OLQ95805.1"/>
    <property type="molecule type" value="Genomic_DNA"/>
</dbReference>
<evidence type="ECO:0000313" key="1">
    <source>
        <dbReference type="EMBL" id="OLQ95805.1"/>
    </source>
</evidence>
<keyword evidence="2" id="KW-1185">Reference proteome</keyword>
<comment type="caution">
    <text evidence="1">The sequence shown here is derived from an EMBL/GenBank/DDBJ whole genome shotgun (WGS) entry which is preliminary data.</text>
</comment>
<sequence length="211" mass="23891">MSLNIDQIDEYMQALVTNAKALIRESELLFKKKAYARSFTLSHIAREELAKCQILYAAGRRVIAGIDVNWKQTMKRLRDHKSKLNQETVSNAALCFIGGNEQVYNDAMRSFKASSDLRNEYKNNSLYVGVSTDGKISCPERVIDMARAQRNLELARFAYTEEINFQAKVGKLSKMDPTQLPDISKVDSMTHSDHKAILQAASDILQKTPKK</sequence>
<name>A0ABX3FPV8_9VIBR</name>
<gene>
    <name evidence="1" type="ORF">BIY20_20715</name>
</gene>
<protein>
    <submittedName>
        <fullName evidence="1">Uncharacterized protein</fullName>
    </submittedName>
</protein>
<reference evidence="1 2" key="1">
    <citation type="submission" date="2016-09" db="EMBL/GenBank/DDBJ databases">
        <title>Genomic Taxonomy of the Vibrionaceae.</title>
        <authorList>
            <person name="Gonzalez-Castillo A."/>
            <person name="Gomez-Gil B."/>
            <person name="Enciso-Ibarra K."/>
        </authorList>
    </citation>
    <scope>NUCLEOTIDE SEQUENCE [LARGE SCALE GENOMIC DNA]</scope>
    <source>
        <strain evidence="1 2">CAIM 1902</strain>
    </source>
</reference>
<dbReference type="Pfam" id="PF18728">
    <property type="entry name" value="HEPN_AbiV"/>
    <property type="match status" value="1"/>
</dbReference>
<accession>A0ABX3FPV8</accession>